<evidence type="ECO:0000256" key="6">
    <source>
        <dbReference type="SAM" id="MobiDB-lite"/>
    </source>
</evidence>
<feature type="active site" description="Glycyl thioester intermediate" evidence="5">
    <location>
        <position position="1169"/>
    </location>
</feature>
<dbReference type="Gene3D" id="3.30.2410.10">
    <property type="entry name" value="Hect, E3 ligase catalytic domain"/>
    <property type="match status" value="1"/>
</dbReference>
<dbReference type="GO" id="GO:0006511">
    <property type="term" value="P:ubiquitin-dependent protein catabolic process"/>
    <property type="evidence" value="ECO:0007669"/>
    <property type="project" value="TreeGrafter"/>
</dbReference>
<gene>
    <name evidence="8" type="ORF">D7B24_001363</name>
</gene>
<dbReference type="PROSITE" id="PS50096">
    <property type="entry name" value="IQ"/>
    <property type="match status" value="1"/>
</dbReference>
<feature type="compositionally biased region" description="Polar residues" evidence="6">
    <location>
        <begin position="1"/>
        <end position="43"/>
    </location>
</feature>
<dbReference type="GO" id="GO:0000209">
    <property type="term" value="P:protein polyubiquitination"/>
    <property type="evidence" value="ECO:0007669"/>
    <property type="project" value="InterPro"/>
</dbReference>
<dbReference type="EC" id="2.3.2.26" evidence="2"/>
<protein>
    <recommendedName>
        <fullName evidence="2">HECT-type E3 ubiquitin transferase</fullName>
        <ecNumber evidence="2">2.3.2.26</ecNumber>
    </recommendedName>
</protein>
<keyword evidence="4 5" id="KW-0833">Ubl conjugation pathway</keyword>
<evidence type="ECO:0000256" key="2">
    <source>
        <dbReference type="ARBA" id="ARBA00012485"/>
    </source>
</evidence>
<proteinExistence type="predicted"/>
<dbReference type="InterPro" id="IPR000569">
    <property type="entry name" value="HECT_dom"/>
</dbReference>
<dbReference type="PANTHER" id="PTHR45700">
    <property type="entry name" value="UBIQUITIN-PROTEIN LIGASE E3C"/>
    <property type="match status" value="1"/>
</dbReference>
<organism evidence="8 9">
    <name type="scientific">Verticillium nonalfalfae</name>
    <dbReference type="NCBI Taxonomy" id="1051616"/>
    <lineage>
        <taxon>Eukaryota</taxon>
        <taxon>Fungi</taxon>
        <taxon>Dikarya</taxon>
        <taxon>Ascomycota</taxon>
        <taxon>Pezizomycotina</taxon>
        <taxon>Sordariomycetes</taxon>
        <taxon>Hypocreomycetidae</taxon>
        <taxon>Glomerellales</taxon>
        <taxon>Plectosphaerellaceae</taxon>
        <taxon>Verticillium</taxon>
    </lineage>
</organism>
<feature type="region of interest" description="Disordered" evidence="6">
    <location>
        <begin position="1"/>
        <end position="54"/>
    </location>
</feature>
<dbReference type="Pfam" id="PF00632">
    <property type="entry name" value="HECT"/>
    <property type="match status" value="1"/>
</dbReference>
<dbReference type="EMBL" id="RBVV01000127">
    <property type="protein sequence ID" value="RNJ53787.1"/>
    <property type="molecule type" value="Genomic_DNA"/>
</dbReference>
<evidence type="ECO:0000256" key="5">
    <source>
        <dbReference type="PROSITE-ProRule" id="PRU00104"/>
    </source>
</evidence>
<dbReference type="PANTHER" id="PTHR45700:SF2">
    <property type="entry name" value="UBIQUITIN-PROTEIN LIGASE E3C"/>
    <property type="match status" value="1"/>
</dbReference>
<dbReference type="CDD" id="cd23767">
    <property type="entry name" value="IQCD"/>
    <property type="match status" value="1"/>
</dbReference>
<dbReference type="SUPFAM" id="SSF56204">
    <property type="entry name" value="Hect, E3 ligase catalytic domain"/>
    <property type="match status" value="1"/>
</dbReference>
<evidence type="ECO:0000259" key="7">
    <source>
        <dbReference type="PROSITE" id="PS50237"/>
    </source>
</evidence>
<comment type="caution">
    <text evidence="8">The sequence shown here is derived from an EMBL/GenBank/DDBJ whole genome shotgun (WGS) entry which is preliminary data.</text>
</comment>
<feature type="domain" description="HECT" evidence="7">
    <location>
        <begin position="826"/>
        <end position="1201"/>
    </location>
</feature>
<dbReference type="CDD" id="cd00078">
    <property type="entry name" value="HECTc"/>
    <property type="match status" value="1"/>
</dbReference>
<dbReference type="STRING" id="1051616.A0A3M9XZU0"/>
<sequence length="1201" mass="135599">MHSTFTGNSRRTRNVNLSGQNQNPFANVWSPSASSGASKTVSNAQAERQQRQLERDRLKAARNIQRTWRSHHVRRQCRDVWRQAFDDIYRADNPNTAVQRVHAALPLLLAAFQSNRPEDVHRLASIARDVMSQHVRSLVPASENESSREQEDHRLRRLSEITVEALGATTMETLLQPESKLLVDLLAYLVAGQPQSVMQVLSQYFRLLATLVRASASDQQQLEKVLALVLAPLNEPPQYVSAEDVRPFTTRAYDAFAFDFLAVGDIAPLQQENNLIAQRIDIDKLSGAIIEAYSGPRAAAATPDSLLWLLAYFIDIHQTQKSTSHHLGSLHAMHLQLSSLASQIRFRLPLASNGTSRNTERANDGTESMLRPLPPYVSTKLTSCVDRAGITDILSDLASTLAPESNATSASPNNKSFQGASLLAGYIVTLLRCFPTFADDIRMRLFLGDIPSTGGNIPVIKYLWKTMSQTSLFERICHDKGSAHAVGSIPSLIKRYLSKSGTQEYSALEEQEWRLTLLFLELYTFILRLSDDDDFFSGIWPRIIENDEPQTRLRACSLTLEDIKNLTLFLKNLAFALHYYTNEILQDLAPSLASSNGLDSFFGFVEGQKASTKGRRTSLGPKGLSFDKPDLAGLRAIVTSTLRMLYERDSRRPFLPRDHWLMTSKFDMEKFASSVVREHDRQQEELANLSEDEDQDEEDDMDDDVEMENGVHTFAGQRLSQHAQIENIRARQRRAQKARMLSVIGPKLEILRHMPFVIPFDARVHIFRQFIYLDQQKRRQGMDAEQWRMTMINNPLLPQRGLTGRHRGSIKRGQEFDDAFEQFYELGESLKEPVQIQFIDSFGDVEAGIDGGGVAKEFLLSAINQVFMNQSEDRYFVENNQKLWYPNPIIFDKFREEAEEMGLPEAEKKDILTGLSQRYEFLGRLVGKCMYEDILIDVNFAGFFLLKWAASGLTGEESYRGNVNDLRDLDASLYQGLVHLKNLPADEVESLSLDFTVDDQISADGETVRSLTRELIPGRGSTPVTKDNRLLYISYMARHRLVVQPAQQTMAFLRGLRAIVAPTWLSMFNQTELQRLVGGDSSEISIDDLRDNTNYSGLYVIGDDGEEHPTIQLFWKVVRGFTDAQRRDLLKYVTSTPRAPLLGFGSLNPLFSIRDGGTDEARLPSASTCVNLLKLPRYTDEETLRRKLVLAISSGAGFDLS</sequence>
<comment type="catalytic activity">
    <reaction evidence="1">
        <text>S-ubiquitinyl-[E2 ubiquitin-conjugating enzyme]-L-cysteine + [acceptor protein]-L-lysine = [E2 ubiquitin-conjugating enzyme]-L-cysteine + N(6)-ubiquitinyl-[acceptor protein]-L-lysine.</text>
        <dbReference type="EC" id="2.3.2.26"/>
    </reaction>
</comment>
<dbReference type="GO" id="GO:0061630">
    <property type="term" value="F:ubiquitin protein ligase activity"/>
    <property type="evidence" value="ECO:0007669"/>
    <property type="project" value="UniProtKB-EC"/>
</dbReference>
<dbReference type="Gene3D" id="3.90.1750.10">
    <property type="entry name" value="Hect, E3 ligase catalytic domains"/>
    <property type="match status" value="1"/>
</dbReference>
<dbReference type="SMART" id="SM00119">
    <property type="entry name" value="HECTc"/>
    <property type="match status" value="1"/>
</dbReference>
<keyword evidence="9" id="KW-1185">Reference proteome</keyword>
<dbReference type="Proteomes" id="UP000267145">
    <property type="component" value="Unassembled WGS sequence"/>
</dbReference>
<dbReference type="AlphaFoldDB" id="A0A3M9XZU0"/>
<reference evidence="8 9" key="1">
    <citation type="submission" date="2018-10" db="EMBL/GenBank/DDBJ databases">
        <title>Genome sequence of Verticillium nonalfalfae VnAa140.</title>
        <authorList>
            <person name="Stajich J.E."/>
            <person name="Kasson M.T."/>
        </authorList>
    </citation>
    <scope>NUCLEOTIDE SEQUENCE [LARGE SCALE GENOMIC DNA]</scope>
    <source>
        <strain evidence="8 9">VnAa140</strain>
    </source>
</reference>
<dbReference type="Gene3D" id="3.30.2160.10">
    <property type="entry name" value="Hect, E3 ligase catalytic domain"/>
    <property type="match status" value="1"/>
</dbReference>
<evidence type="ECO:0000256" key="1">
    <source>
        <dbReference type="ARBA" id="ARBA00000885"/>
    </source>
</evidence>
<evidence type="ECO:0000313" key="9">
    <source>
        <dbReference type="Proteomes" id="UP000267145"/>
    </source>
</evidence>
<dbReference type="RefSeq" id="XP_028491945.1">
    <property type="nucleotide sequence ID" value="XM_028635600.1"/>
</dbReference>
<dbReference type="InterPro" id="IPR035983">
    <property type="entry name" value="Hect_E3_ubiquitin_ligase"/>
</dbReference>
<evidence type="ECO:0000256" key="3">
    <source>
        <dbReference type="ARBA" id="ARBA00022679"/>
    </source>
</evidence>
<dbReference type="InterPro" id="IPR044611">
    <property type="entry name" value="E3A/B/C-like"/>
</dbReference>
<name>A0A3M9XZU0_9PEZI</name>
<accession>A0A3M9XZU0</accession>
<evidence type="ECO:0000256" key="4">
    <source>
        <dbReference type="ARBA" id="ARBA00022786"/>
    </source>
</evidence>
<evidence type="ECO:0000313" key="8">
    <source>
        <dbReference type="EMBL" id="RNJ53787.1"/>
    </source>
</evidence>
<feature type="region of interest" description="Disordered" evidence="6">
    <location>
        <begin position="682"/>
        <end position="702"/>
    </location>
</feature>
<dbReference type="FunFam" id="3.30.2410.10:FF:000011">
    <property type="entry name" value="Putative Ubiquitin-protein ligase E3C"/>
    <property type="match status" value="1"/>
</dbReference>
<dbReference type="PROSITE" id="PS50237">
    <property type="entry name" value="HECT"/>
    <property type="match status" value="1"/>
</dbReference>
<dbReference type="GeneID" id="39605052"/>
<feature type="compositionally biased region" description="Acidic residues" evidence="6">
    <location>
        <begin position="690"/>
        <end position="702"/>
    </location>
</feature>
<keyword evidence="3" id="KW-0808">Transferase</keyword>